<evidence type="ECO:0000313" key="3">
    <source>
        <dbReference type="Proteomes" id="UP000054560"/>
    </source>
</evidence>
<name>A0A0L0F4G0_9EUKA</name>
<reference evidence="2 3" key="1">
    <citation type="submission" date="2011-02" db="EMBL/GenBank/DDBJ databases">
        <title>The Genome Sequence of Sphaeroforma arctica JP610.</title>
        <authorList>
            <consortium name="The Broad Institute Genome Sequencing Platform"/>
            <person name="Russ C."/>
            <person name="Cuomo C."/>
            <person name="Young S.K."/>
            <person name="Zeng Q."/>
            <person name="Gargeya S."/>
            <person name="Alvarado L."/>
            <person name="Berlin A."/>
            <person name="Chapman S.B."/>
            <person name="Chen Z."/>
            <person name="Freedman E."/>
            <person name="Gellesch M."/>
            <person name="Goldberg J."/>
            <person name="Griggs A."/>
            <person name="Gujja S."/>
            <person name="Heilman E."/>
            <person name="Heiman D."/>
            <person name="Howarth C."/>
            <person name="Mehta T."/>
            <person name="Neiman D."/>
            <person name="Pearson M."/>
            <person name="Roberts A."/>
            <person name="Saif S."/>
            <person name="Shea T."/>
            <person name="Shenoy N."/>
            <person name="Sisk P."/>
            <person name="Stolte C."/>
            <person name="Sykes S."/>
            <person name="White J."/>
            <person name="Yandava C."/>
            <person name="Burger G."/>
            <person name="Gray M.W."/>
            <person name="Holland P.W.H."/>
            <person name="King N."/>
            <person name="Lang F.B.F."/>
            <person name="Roger A.J."/>
            <person name="Ruiz-Trillo I."/>
            <person name="Haas B."/>
            <person name="Nusbaum C."/>
            <person name="Birren B."/>
        </authorList>
    </citation>
    <scope>NUCLEOTIDE SEQUENCE [LARGE SCALE GENOMIC DNA]</scope>
    <source>
        <strain evidence="2 3">JP610</strain>
    </source>
</reference>
<organism evidence="2 3">
    <name type="scientific">Sphaeroforma arctica JP610</name>
    <dbReference type="NCBI Taxonomy" id="667725"/>
    <lineage>
        <taxon>Eukaryota</taxon>
        <taxon>Ichthyosporea</taxon>
        <taxon>Ichthyophonida</taxon>
        <taxon>Sphaeroforma</taxon>
    </lineage>
</organism>
<protein>
    <submittedName>
        <fullName evidence="2">Uncharacterized protein</fullName>
    </submittedName>
</protein>
<feature type="region of interest" description="Disordered" evidence="1">
    <location>
        <begin position="1"/>
        <end position="35"/>
    </location>
</feature>
<feature type="non-terminal residue" evidence="2">
    <location>
        <position position="61"/>
    </location>
</feature>
<evidence type="ECO:0000256" key="1">
    <source>
        <dbReference type="SAM" id="MobiDB-lite"/>
    </source>
</evidence>
<sequence length="61" mass="6647">MAPVSLETGDVSNDTTQQQQHDGTPQADGNTNFDVHTKEVTDFEQSTRVCHVCSGYTVCCI</sequence>
<feature type="compositionally biased region" description="Polar residues" evidence="1">
    <location>
        <begin position="10"/>
        <end position="34"/>
    </location>
</feature>
<dbReference type="AlphaFoldDB" id="A0A0L0F4G0"/>
<dbReference type="EMBL" id="KQ248474">
    <property type="protein sequence ID" value="KNC71600.1"/>
    <property type="molecule type" value="Genomic_DNA"/>
</dbReference>
<accession>A0A0L0F4G0</accession>
<proteinExistence type="predicted"/>
<dbReference type="GeneID" id="25916365"/>
<gene>
    <name evidence="2" type="ORF">SARC_15861</name>
</gene>
<keyword evidence="3" id="KW-1185">Reference proteome</keyword>
<dbReference type="Proteomes" id="UP000054560">
    <property type="component" value="Unassembled WGS sequence"/>
</dbReference>
<evidence type="ECO:0000313" key="2">
    <source>
        <dbReference type="EMBL" id="KNC71600.1"/>
    </source>
</evidence>
<dbReference type="RefSeq" id="XP_014145502.1">
    <property type="nucleotide sequence ID" value="XM_014290027.1"/>
</dbReference>